<gene>
    <name evidence="1" type="ORF">IV38_GL000566</name>
    <name evidence="2" type="ORF">IV40_GL000102</name>
</gene>
<dbReference type="PATRIC" id="fig|81857.3.peg.570"/>
<name>A0A0R2FZW6_9LACO</name>
<reference evidence="3 4" key="1">
    <citation type="journal article" date="2015" name="Genome Announc.">
        <title>Expanding the biotechnology potential of lactobacilli through comparative genomics of 213 strains and associated genera.</title>
        <authorList>
            <person name="Sun Z."/>
            <person name="Harris H.M."/>
            <person name="McCann A."/>
            <person name="Guo C."/>
            <person name="Argimon S."/>
            <person name="Zhang W."/>
            <person name="Yang X."/>
            <person name="Jeffery I.B."/>
            <person name="Cooney J.C."/>
            <person name="Kagawa T.F."/>
            <person name="Liu W."/>
            <person name="Song Y."/>
            <person name="Salvetti E."/>
            <person name="Wrobel A."/>
            <person name="Rasinkangas P."/>
            <person name="Parkhill J."/>
            <person name="Rea M.C."/>
            <person name="O'Sullivan O."/>
            <person name="Ritari J."/>
            <person name="Douillard F.P."/>
            <person name="Paul Ross R."/>
            <person name="Yang R."/>
            <person name="Briner A.E."/>
            <person name="Felis G.E."/>
            <person name="de Vos W.M."/>
            <person name="Barrangou R."/>
            <person name="Klaenhammer T.R."/>
            <person name="Caufield P.W."/>
            <person name="Cui Y."/>
            <person name="Zhang H."/>
            <person name="O'Toole P.W."/>
        </authorList>
    </citation>
    <scope>NUCLEOTIDE SEQUENCE [LARGE SCALE GENOMIC DNA]</scope>
    <source>
        <strain evidence="1 4">ATCC BAA-66</strain>
        <strain evidence="2 3">DSM 13344</strain>
    </source>
</reference>
<dbReference type="Proteomes" id="UP000051751">
    <property type="component" value="Unassembled WGS sequence"/>
</dbReference>
<dbReference type="AlphaFoldDB" id="A0A0R2FZW6"/>
<proteinExistence type="predicted"/>
<dbReference type="STRING" id="81857.IV38_GL000566"/>
<sequence>MKTKQDFLGLAHATVLDESDDKITVKVPNRKEDLTVVIGKDVLDKLSQDDSVLQRMVKNLVSRNSKKITKETLNINKRNYRIFL</sequence>
<evidence type="ECO:0000313" key="4">
    <source>
        <dbReference type="Proteomes" id="UP000051751"/>
    </source>
</evidence>
<dbReference type="EMBL" id="JQAT01000001">
    <property type="protein sequence ID" value="KRN29679.1"/>
    <property type="molecule type" value="Genomic_DNA"/>
</dbReference>
<organism evidence="2 3">
    <name type="scientific">Lactobacillus selangorensis</name>
    <dbReference type="NCBI Taxonomy" id="81857"/>
    <lineage>
        <taxon>Bacteria</taxon>
        <taxon>Bacillati</taxon>
        <taxon>Bacillota</taxon>
        <taxon>Bacilli</taxon>
        <taxon>Lactobacillales</taxon>
        <taxon>Lactobacillaceae</taxon>
        <taxon>Lactobacillus</taxon>
    </lineage>
</organism>
<dbReference type="EMBL" id="JQAZ01000001">
    <property type="protein sequence ID" value="KRN33792.1"/>
    <property type="molecule type" value="Genomic_DNA"/>
</dbReference>
<accession>A0A0R2FZW6</accession>
<protein>
    <submittedName>
        <fullName evidence="2">Uncharacterized protein</fullName>
    </submittedName>
</protein>
<evidence type="ECO:0000313" key="1">
    <source>
        <dbReference type="EMBL" id="KRN29679.1"/>
    </source>
</evidence>
<keyword evidence="3" id="KW-1185">Reference proteome</keyword>
<evidence type="ECO:0000313" key="3">
    <source>
        <dbReference type="Proteomes" id="UP000051645"/>
    </source>
</evidence>
<dbReference type="RefSeq" id="WP_057768321.1">
    <property type="nucleotide sequence ID" value="NZ_JQAT01000001.1"/>
</dbReference>
<dbReference type="Proteomes" id="UP000051645">
    <property type="component" value="Unassembled WGS sequence"/>
</dbReference>
<evidence type="ECO:0000313" key="2">
    <source>
        <dbReference type="EMBL" id="KRN33792.1"/>
    </source>
</evidence>
<comment type="caution">
    <text evidence="2">The sequence shown here is derived from an EMBL/GenBank/DDBJ whole genome shotgun (WGS) entry which is preliminary data.</text>
</comment>